<keyword evidence="1" id="KW-0012">Acyltransferase</keyword>
<dbReference type="PANTHER" id="PTHR43881">
    <property type="entry name" value="GAMMA-GLUTAMYLTRANSPEPTIDASE (AFU_ORTHOLOGUE AFUA_4G13580)"/>
    <property type="match status" value="1"/>
</dbReference>
<dbReference type="InterPro" id="IPR029016">
    <property type="entry name" value="GAF-like_dom_sf"/>
</dbReference>
<dbReference type="EC" id="2.3.2.2" evidence="1"/>
<proteinExistence type="predicted"/>
<accession>A0AAU8AT28</accession>
<dbReference type="EMBL" id="CP123388">
    <property type="protein sequence ID" value="XCC97460.1"/>
    <property type="molecule type" value="Genomic_DNA"/>
</dbReference>
<gene>
    <name evidence="1" type="ORF">PVT71_27120</name>
</gene>
<protein>
    <submittedName>
        <fullName evidence="1">Gamma-glutamyltransferase</fullName>
        <ecNumber evidence="1">2.3.2.2</ecNumber>
    </submittedName>
</protein>
<evidence type="ECO:0000313" key="1">
    <source>
        <dbReference type="EMBL" id="XCC97460.1"/>
    </source>
</evidence>
<name>A0AAU8AT28_9RHOB</name>
<dbReference type="AlphaFoldDB" id="A0AAU8AT28"/>
<keyword evidence="1" id="KW-0614">Plasmid</keyword>
<dbReference type="PRINTS" id="PR01210">
    <property type="entry name" value="GGTRANSPTASE"/>
</dbReference>
<dbReference type="Gene3D" id="1.10.246.130">
    <property type="match status" value="1"/>
</dbReference>
<sequence length="705" mass="73694">MMETWAVATGHPTATRAAERILRAGGNAVDAGVAAGLTLGVVQPDLVSVAGVAPIIMFDAATGQVTSQDGVGGWPAAADVEAMHRAHGDHVPEGILRTVIPAAPASWIRALSEKGTMRFADIAEEAVEAAREGFEVYPLFADFIATRQEKYARFPSTAEIFLPGGRPPVVGTRFVQRDLAWTLEQMIAAEAACPGDRRAGLAAARAAFYEGPIAERIVAFHAANGGLLTAADLAGYEVREEATLPVRFRGVEVHCCGAWCQGISMAETLAMIEAAGPGAATRDGALDLHFLVEVLKRVFADREAFVTDPDHMAIRPAALLAPDFLAARLAGIGAKSDPLPAPGTPAEPSGAPAVFHVGCADTSHVSVIDGAGNIFSATPSDPSYDTLVIPGTGLSVSSRGSQSRAIPGHLNALAPGKRPRLTPNPILALKEGKPWLAMGTPGGDVQVQAMIQVLLNMLDLGMTPEQAVRAPRVATYAFPGSFAPHDVHPNKVLYEADLAPAQISDLAARGHDLEAWPQETWMAGGVCIALREPTGASAVADTRRVGTAASGGAGEPDAALARIADPATQLAEAYALCNAAIPNGLFSAMRFHAAEMEVERLYSTLPEVYPVSGRKPKRATPWGEKVLLRREVNAGFGAADISWAFSDHETILGLGLEAVLNVPVVAGDRVLGTINYLRAAPAFSTDEIALGRACAAAIARRGELE</sequence>
<dbReference type="InterPro" id="IPR043137">
    <property type="entry name" value="GGT_ssub_C"/>
</dbReference>
<dbReference type="InterPro" id="IPR043138">
    <property type="entry name" value="GGT_lsub"/>
</dbReference>
<dbReference type="GO" id="GO:0103068">
    <property type="term" value="F:leukotriene C4 gamma-glutamyl transferase activity"/>
    <property type="evidence" value="ECO:0007669"/>
    <property type="project" value="UniProtKB-EC"/>
</dbReference>
<reference evidence="1" key="1">
    <citation type="submission" date="2023-02" db="EMBL/GenBank/DDBJ databases">
        <title>Description and genomic characterization of Salipiger bruguierae sp. nov., isolated from the sediment of mangrove plant Bruguiera sexangula.</title>
        <authorList>
            <person name="Long M."/>
        </authorList>
    </citation>
    <scope>NUCLEOTIDE SEQUENCE</scope>
    <source>
        <strain evidence="1">H15</strain>
        <plasmid evidence="1">unnamed3</plasmid>
    </source>
</reference>
<dbReference type="Gene3D" id="3.60.20.40">
    <property type="match status" value="1"/>
</dbReference>
<dbReference type="Pfam" id="PF01019">
    <property type="entry name" value="G_glu_transpept"/>
    <property type="match status" value="1"/>
</dbReference>
<dbReference type="InterPro" id="IPR029055">
    <property type="entry name" value="Ntn_hydrolases_N"/>
</dbReference>
<organism evidence="1">
    <name type="scientific">Alloyangia sp. H15</name>
    <dbReference type="NCBI Taxonomy" id="3029062"/>
    <lineage>
        <taxon>Bacteria</taxon>
        <taxon>Pseudomonadati</taxon>
        <taxon>Pseudomonadota</taxon>
        <taxon>Alphaproteobacteria</taxon>
        <taxon>Rhodobacterales</taxon>
        <taxon>Roseobacteraceae</taxon>
        <taxon>Alloyangia</taxon>
    </lineage>
</organism>
<dbReference type="Gene3D" id="3.30.450.40">
    <property type="match status" value="1"/>
</dbReference>
<geneLocation type="plasmid" evidence="1">
    <name>unnamed3</name>
</geneLocation>
<dbReference type="RefSeq" id="WP_353476351.1">
    <property type="nucleotide sequence ID" value="NZ_CP123388.1"/>
</dbReference>
<dbReference type="SUPFAM" id="SSF56235">
    <property type="entry name" value="N-terminal nucleophile aminohydrolases (Ntn hydrolases)"/>
    <property type="match status" value="1"/>
</dbReference>
<keyword evidence="1" id="KW-0808">Transferase</keyword>
<dbReference type="PANTHER" id="PTHR43881:SF1">
    <property type="entry name" value="GAMMA-GLUTAMYLTRANSPEPTIDASE (AFU_ORTHOLOGUE AFUA_4G13580)"/>
    <property type="match status" value="1"/>
</dbReference>
<dbReference type="InterPro" id="IPR052896">
    <property type="entry name" value="GGT-like_enzyme"/>
</dbReference>